<keyword evidence="3" id="KW-1185">Reference proteome</keyword>
<dbReference type="PROSITE" id="PS50013">
    <property type="entry name" value="CHROMO_2"/>
    <property type="match status" value="1"/>
</dbReference>
<dbReference type="Gene3D" id="2.40.50.40">
    <property type="match status" value="1"/>
</dbReference>
<dbReference type="EMBL" id="NBNE01006952">
    <property type="protein sequence ID" value="OWZ01299.1"/>
    <property type="molecule type" value="Genomic_DNA"/>
</dbReference>
<reference evidence="3" key="1">
    <citation type="submission" date="2017-03" db="EMBL/GenBank/DDBJ databases">
        <title>Phytopthora megakarya and P. palmivora, two closely related causual agents of cacao black pod achieved similar genome size and gene model numbers by different mechanisms.</title>
        <authorList>
            <person name="Ali S."/>
            <person name="Shao J."/>
            <person name="Larry D.J."/>
            <person name="Kronmiller B."/>
            <person name="Shen D."/>
            <person name="Strem M.D."/>
            <person name="Melnick R.L."/>
            <person name="Guiltinan M.J."/>
            <person name="Tyler B.M."/>
            <person name="Meinhardt L.W."/>
            <person name="Bailey B.A."/>
        </authorList>
    </citation>
    <scope>NUCLEOTIDE SEQUENCE [LARGE SCALE GENOMIC DNA]</scope>
    <source>
        <strain evidence="3">zdho120</strain>
    </source>
</reference>
<proteinExistence type="predicted"/>
<dbReference type="OrthoDB" id="117820at2759"/>
<protein>
    <recommendedName>
        <fullName evidence="1">Chromo domain-containing protein</fullName>
    </recommendedName>
</protein>
<feature type="non-terminal residue" evidence="2">
    <location>
        <position position="1"/>
    </location>
</feature>
<evidence type="ECO:0000259" key="1">
    <source>
        <dbReference type="PROSITE" id="PS50013"/>
    </source>
</evidence>
<organism evidence="2 3">
    <name type="scientific">Phytophthora megakarya</name>
    <dbReference type="NCBI Taxonomy" id="4795"/>
    <lineage>
        <taxon>Eukaryota</taxon>
        <taxon>Sar</taxon>
        <taxon>Stramenopiles</taxon>
        <taxon>Oomycota</taxon>
        <taxon>Peronosporomycetes</taxon>
        <taxon>Peronosporales</taxon>
        <taxon>Peronosporaceae</taxon>
        <taxon>Phytophthora</taxon>
    </lineage>
</organism>
<dbReference type="SUPFAM" id="SSF54160">
    <property type="entry name" value="Chromo domain-like"/>
    <property type="match status" value="1"/>
</dbReference>
<comment type="caution">
    <text evidence="2">The sequence shown here is derived from an EMBL/GenBank/DDBJ whole genome shotgun (WGS) entry which is preliminary data.</text>
</comment>
<evidence type="ECO:0000313" key="3">
    <source>
        <dbReference type="Proteomes" id="UP000198211"/>
    </source>
</evidence>
<dbReference type="AlphaFoldDB" id="A0A225V8I9"/>
<feature type="domain" description="Chromo" evidence="1">
    <location>
        <begin position="3"/>
        <end position="60"/>
    </location>
</feature>
<evidence type="ECO:0000313" key="2">
    <source>
        <dbReference type="EMBL" id="OWZ01299.1"/>
    </source>
</evidence>
<dbReference type="Proteomes" id="UP000198211">
    <property type="component" value="Unassembled WGS sequence"/>
</dbReference>
<gene>
    <name evidence="2" type="ORF">PHMEG_00027342</name>
</gene>
<dbReference type="InterPro" id="IPR016197">
    <property type="entry name" value="Chromo-like_dom_sf"/>
</dbReference>
<dbReference type="InterPro" id="IPR000953">
    <property type="entry name" value="Chromo/chromo_shadow_dom"/>
</dbReference>
<name>A0A225V8I9_9STRA</name>
<accession>A0A225V8I9</accession>
<sequence>ELVSSQGMLLGVNGFRDHRFNEESRRWELLVSWVGLQAIEDSWEPLSTLLQDVPVKVRDYVATIDDNDILHGQVD</sequence>